<gene>
    <name evidence="5 9" type="primary">truB</name>
    <name evidence="9" type="ORF">QQ91_023605</name>
</gene>
<dbReference type="GO" id="GO:0031119">
    <property type="term" value="P:tRNA pseudouridine synthesis"/>
    <property type="evidence" value="ECO:0007669"/>
    <property type="project" value="UniProtKB-UniRule"/>
</dbReference>
<sequence length="304" mass="33777">MVDGFLNLYKPVHWTSHDCVAKVRRLLQQKKVGHGGTLDPAASGVLPMALGRATRLLQFLPSDKAYRAVIRLGMTTTTDDLEGDILQTTSAAHLSQADAIAPLADFIGTIEQLPPRYSAIQVQGQRLYDLARKGQDFDVPKRTVTVHHIEPITWQPGEFPELTIDITCGAGTYIRSIARDLGNKLGVGGTLAALERTKSSGFTLDSSLPLADLESQLQKGTYQPLPPEIALQHHPRIELSADWARRWQQGQKIPYKFREADLSCSYYQVYNPDQTFLGITAWAFIPDTDETRLLPKVVFMPPQT</sequence>
<evidence type="ECO:0000313" key="9">
    <source>
        <dbReference type="EMBL" id="NEV70083.1"/>
    </source>
</evidence>
<dbReference type="Pfam" id="PF16198">
    <property type="entry name" value="TruB_C_2"/>
    <property type="match status" value="1"/>
</dbReference>
<accession>A0A0C1Y9T3</accession>
<dbReference type="InterPro" id="IPR015240">
    <property type="entry name" value="tRNA_sdUridine_synth_fam1_C"/>
</dbReference>
<dbReference type="InterPro" id="IPR014780">
    <property type="entry name" value="tRNA_psdUridine_synth_TruB"/>
</dbReference>
<dbReference type="GO" id="GO:0160148">
    <property type="term" value="F:tRNA pseudouridine(55) synthase activity"/>
    <property type="evidence" value="ECO:0007669"/>
    <property type="project" value="UniProtKB-EC"/>
</dbReference>
<organism evidence="9">
    <name type="scientific">Lyngbya confervoides BDU141951</name>
    <dbReference type="NCBI Taxonomy" id="1574623"/>
    <lineage>
        <taxon>Bacteria</taxon>
        <taxon>Bacillati</taxon>
        <taxon>Cyanobacteriota</taxon>
        <taxon>Cyanophyceae</taxon>
        <taxon>Oscillatoriophycideae</taxon>
        <taxon>Oscillatoriales</taxon>
        <taxon>Microcoleaceae</taxon>
        <taxon>Lyngbya</taxon>
    </lineage>
</organism>
<dbReference type="Gene3D" id="3.30.2350.10">
    <property type="entry name" value="Pseudouridine synthase"/>
    <property type="match status" value="1"/>
</dbReference>
<dbReference type="Pfam" id="PF09157">
    <property type="entry name" value="TruB-C_2"/>
    <property type="match status" value="1"/>
</dbReference>
<reference evidence="9" key="2">
    <citation type="journal article" date="2015" name="Genome Announc.">
        <title>Draft Genome Sequence of Filamentous Marine Cyanobacterium Lyngbya confervoides Strain BDU141951.</title>
        <authorList>
            <person name="Chandrababunaidu M.M."/>
            <person name="Sen D."/>
            <person name="Tripathy S."/>
        </authorList>
    </citation>
    <scope>NUCLEOTIDE SEQUENCE</scope>
    <source>
        <strain evidence="9">BDU141951</strain>
    </source>
</reference>
<feature type="domain" description="Pseudouridine synthase II N-terminal" evidence="6">
    <location>
        <begin position="24"/>
        <end position="174"/>
    </location>
</feature>
<keyword evidence="4 5" id="KW-0413">Isomerase</keyword>
<feature type="domain" description="tRNA pseudouridine synthase II TruB subfamily 1 C-terminal" evidence="7">
    <location>
        <begin position="235"/>
        <end position="280"/>
    </location>
</feature>
<dbReference type="InterPro" id="IPR002501">
    <property type="entry name" value="PsdUridine_synth_N"/>
</dbReference>
<comment type="caution">
    <text evidence="9">The sequence shown here is derived from an EMBL/GenBank/DDBJ whole genome shotgun (WGS) entry which is preliminary data.</text>
</comment>
<dbReference type="InterPro" id="IPR032819">
    <property type="entry name" value="TruB_C"/>
</dbReference>
<evidence type="ECO:0000256" key="4">
    <source>
        <dbReference type="ARBA" id="ARBA00023235"/>
    </source>
</evidence>
<dbReference type="HAMAP" id="MF_01080">
    <property type="entry name" value="TruB_bact"/>
    <property type="match status" value="1"/>
</dbReference>
<dbReference type="GO" id="GO:0003723">
    <property type="term" value="F:RNA binding"/>
    <property type="evidence" value="ECO:0007669"/>
    <property type="project" value="InterPro"/>
</dbReference>
<dbReference type="GO" id="GO:1990481">
    <property type="term" value="P:mRNA pseudouridine synthesis"/>
    <property type="evidence" value="ECO:0007669"/>
    <property type="project" value="TreeGrafter"/>
</dbReference>
<dbReference type="Pfam" id="PF01509">
    <property type="entry name" value="TruB_N"/>
    <property type="match status" value="1"/>
</dbReference>
<feature type="active site" description="Nucleophile" evidence="5">
    <location>
        <position position="39"/>
    </location>
</feature>
<dbReference type="SUPFAM" id="SSF55120">
    <property type="entry name" value="Pseudouridine synthase"/>
    <property type="match status" value="1"/>
</dbReference>
<dbReference type="NCBIfam" id="TIGR00431">
    <property type="entry name" value="TruB"/>
    <property type="match status" value="1"/>
</dbReference>
<evidence type="ECO:0000259" key="7">
    <source>
        <dbReference type="Pfam" id="PF09157"/>
    </source>
</evidence>
<dbReference type="AlphaFoldDB" id="A0A0C1Y9T3"/>
<dbReference type="CDD" id="cd02573">
    <property type="entry name" value="PseudoU_synth_EcTruB"/>
    <property type="match status" value="1"/>
</dbReference>
<evidence type="ECO:0000256" key="2">
    <source>
        <dbReference type="ARBA" id="ARBA00005642"/>
    </source>
</evidence>
<dbReference type="EC" id="5.4.99.25" evidence="5"/>
<keyword evidence="3 5" id="KW-0819">tRNA processing</keyword>
<evidence type="ECO:0000259" key="8">
    <source>
        <dbReference type="Pfam" id="PF16198"/>
    </source>
</evidence>
<evidence type="ECO:0000259" key="6">
    <source>
        <dbReference type="Pfam" id="PF01509"/>
    </source>
</evidence>
<reference evidence="9" key="3">
    <citation type="submission" date="2020-02" db="EMBL/GenBank/DDBJ databases">
        <authorList>
            <person name="Sarangi A.N."/>
            <person name="Ghosh S."/>
            <person name="Mukherjee M."/>
            <person name="Tripathy S."/>
        </authorList>
    </citation>
    <scope>NUCLEOTIDE SEQUENCE</scope>
    <source>
        <strain evidence="9">BDU141951</strain>
    </source>
</reference>
<dbReference type="EMBL" id="JTHE02000003">
    <property type="protein sequence ID" value="NEV70083.1"/>
    <property type="molecule type" value="Genomic_DNA"/>
</dbReference>
<proteinExistence type="inferred from homology"/>
<evidence type="ECO:0000256" key="1">
    <source>
        <dbReference type="ARBA" id="ARBA00000385"/>
    </source>
</evidence>
<comment type="catalytic activity">
    <reaction evidence="1 5">
        <text>uridine(55) in tRNA = pseudouridine(55) in tRNA</text>
        <dbReference type="Rhea" id="RHEA:42532"/>
        <dbReference type="Rhea" id="RHEA-COMP:10101"/>
        <dbReference type="Rhea" id="RHEA-COMP:10102"/>
        <dbReference type="ChEBI" id="CHEBI:65314"/>
        <dbReference type="ChEBI" id="CHEBI:65315"/>
        <dbReference type="EC" id="5.4.99.25"/>
    </reaction>
</comment>
<dbReference type="InterPro" id="IPR020103">
    <property type="entry name" value="PsdUridine_synth_cat_dom_sf"/>
</dbReference>
<dbReference type="PANTHER" id="PTHR13767">
    <property type="entry name" value="TRNA-PSEUDOURIDINE SYNTHASE"/>
    <property type="match status" value="1"/>
</dbReference>
<comment type="function">
    <text evidence="5">Responsible for synthesis of pseudouridine from uracil-55 in the psi GC loop of transfer RNAs.</text>
</comment>
<dbReference type="PANTHER" id="PTHR13767:SF2">
    <property type="entry name" value="PSEUDOURIDYLATE SYNTHASE TRUB1"/>
    <property type="match status" value="1"/>
</dbReference>
<evidence type="ECO:0000256" key="3">
    <source>
        <dbReference type="ARBA" id="ARBA00022694"/>
    </source>
</evidence>
<name>A0A0C1Y9T3_9CYAN</name>
<comment type="similarity">
    <text evidence="2 5">Belongs to the pseudouridine synthase TruB family. Type 1 subfamily.</text>
</comment>
<evidence type="ECO:0000256" key="5">
    <source>
        <dbReference type="HAMAP-Rule" id="MF_01080"/>
    </source>
</evidence>
<protein>
    <recommendedName>
        <fullName evidence="5">tRNA pseudouridine synthase B</fullName>
        <ecNumber evidence="5">5.4.99.25</ecNumber>
    </recommendedName>
    <alternativeName>
        <fullName evidence="5">tRNA pseudouridine(55) synthase</fullName>
        <shortName evidence="5">Psi55 synthase</shortName>
    </alternativeName>
    <alternativeName>
        <fullName evidence="5">tRNA pseudouridylate synthase</fullName>
    </alternativeName>
    <alternativeName>
        <fullName evidence="5">tRNA-uridine isomerase</fullName>
    </alternativeName>
</protein>
<reference evidence="9" key="1">
    <citation type="submission" date="2014-11" db="EMBL/GenBank/DDBJ databases">
        <authorList>
            <person name="Malar M.C."/>
            <person name="Sen D."/>
            <person name="Tripathy S."/>
        </authorList>
    </citation>
    <scope>NUCLEOTIDE SEQUENCE</scope>
    <source>
        <strain evidence="9">BDU141951</strain>
    </source>
</reference>
<feature type="domain" description="tRNA pseudouridylate synthase B C-terminal" evidence="8">
    <location>
        <begin position="175"/>
        <end position="216"/>
    </location>
</feature>